<comment type="similarity">
    <text evidence="2">Belongs to the TAF1 family.</text>
</comment>
<feature type="compositionally biased region" description="Basic and acidic residues" evidence="10">
    <location>
        <begin position="1860"/>
        <end position="1875"/>
    </location>
</feature>
<feature type="domain" description="Bromo" evidence="11">
    <location>
        <begin position="1481"/>
        <end position="1551"/>
    </location>
</feature>
<keyword evidence="5" id="KW-0804">Transcription</keyword>
<dbReference type="PROSITE" id="PS50014">
    <property type="entry name" value="BROMODOMAIN_2"/>
    <property type="match status" value="2"/>
</dbReference>
<evidence type="ECO:0000256" key="3">
    <source>
        <dbReference type="ARBA" id="ARBA00023015"/>
    </source>
</evidence>
<feature type="region of interest" description="Disordered" evidence="10">
    <location>
        <begin position="1827"/>
        <end position="1903"/>
    </location>
</feature>
<dbReference type="PROSITE" id="PS00633">
    <property type="entry name" value="BROMODOMAIN_1"/>
    <property type="match status" value="2"/>
</dbReference>
<feature type="compositionally biased region" description="Basic and acidic residues" evidence="10">
    <location>
        <begin position="58"/>
        <end position="93"/>
    </location>
</feature>
<feature type="compositionally biased region" description="Basic and acidic residues" evidence="10">
    <location>
        <begin position="159"/>
        <end position="179"/>
    </location>
</feature>
<name>T1KQY9_TETUR</name>
<dbReference type="InterPro" id="IPR036427">
    <property type="entry name" value="Bromodomain-like_sf"/>
</dbReference>
<dbReference type="GO" id="GO:0005669">
    <property type="term" value="C:transcription factor TFIID complex"/>
    <property type="evidence" value="ECO:0007669"/>
    <property type="project" value="InterPro"/>
</dbReference>
<dbReference type="InterPro" id="IPR009067">
    <property type="entry name" value="TAF_II_230-bd"/>
</dbReference>
<dbReference type="Gene3D" id="1.20.920.10">
    <property type="entry name" value="Bromodomain-like"/>
    <property type="match status" value="2"/>
</dbReference>
<dbReference type="InterPro" id="IPR040240">
    <property type="entry name" value="TAF1"/>
</dbReference>
<dbReference type="GO" id="GO:0004402">
    <property type="term" value="F:histone acetyltransferase activity"/>
    <property type="evidence" value="ECO:0007669"/>
    <property type="project" value="InterPro"/>
</dbReference>
<feature type="compositionally biased region" description="Basic and acidic residues" evidence="10">
    <location>
        <begin position="1016"/>
        <end position="1027"/>
    </location>
</feature>
<evidence type="ECO:0000256" key="10">
    <source>
        <dbReference type="SAM" id="MobiDB-lite"/>
    </source>
</evidence>
<dbReference type="PANTHER" id="PTHR13900:SF0">
    <property type="entry name" value="TRANSCRIPTION INITIATION FACTOR TFIID SUBUNIT 1"/>
    <property type="match status" value="1"/>
</dbReference>
<feature type="compositionally biased region" description="Polar residues" evidence="10">
    <location>
        <begin position="1721"/>
        <end position="1733"/>
    </location>
</feature>
<reference evidence="13" key="1">
    <citation type="submission" date="2011-08" db="EMBL/GenBank/DDBJ databases">
        <authorList>
            <person name="Rombauts S."/>
        </authorList>
    </citation>
    <scope>NUCLEOTIDE SEQUENCE</scope>
    <source>
        <strain evidence="13">London</strain>
    </source>
</reference>
<dbReference type="OMA" id="PARIWYD"/>
<dbReference type="InterPro" id="IPR001487">
    <property type="entry name" value="Bromodomain"/>
</dbReference>
<feature type="compositionally biased region" description="Low complexity" evidence="10">
    <location>
        <begin position="1838"/>
        <end position="1852"/>
    </location>
</feature>
<feature type="region of interest" description="Disordered" evidence="10">
    <location>
        <begin position="453"/>
        <end position="493"/>
    </location>
</feature>
<evidence type="ECO:0000259" key="11">
    <source>
        <dbReference type="PROSITE" id="PS50014"/>
    </source>
</evidence>
<keyword evidence="13" id="KW-1185">Reference proteome</keyword>
<dbReference type="InterPro" id="IPR036741">
    <property type="entry name" value="TAFII-230_TBP-bd_sf"/>
</dbReference>
<evidence type="ECO:0000256" key="9">
    <source>
        <dbReference type="SAM" id="Coils"/>
    </source>
</evidence>
<feature type="compositionally biased region" description="Basic and acidic residues" evidence="10">
    <location>
        <begin position="270"/>
        <end position="292"/>
    </location>
</feature>
<dbReference type="Pfam" id="PF15288">
    <property type="entry name" value="zf-CCHC_6"/>
    <property type="match status" value="1"/>
</dbReference>
<keyword evidence="3" id="KW-0805">Transcription regulation</keyword>
<evidence type="ECO:0000256" key="6">
    <source>
        <dbReference type="ARBA" id="ARBA00023242"/>
    </source>
</evidence>
<feature type="coiled-coil region" evidence="9">
    <location>
        <begin position="1262"/>
        <end position="1300"/>
    </location>
</feature>
<feature type="region of interest" description="Disordered" evidence="10">
    <location>
        <begin position="58"/>
        <end position="114"/>
    </location>
</feature>
<keyword evidence="4 8" id="KW-0103">Bromodomain</keyword>
<evidence type="ECO:0000256" key="5">
    <source>
        <dbReference type="ARBA" id="ARBA00023163"/>
    </source>
</evidence>
<evidence type="ECO:0000256" key="7">
    <source>
        <dbReference type="ARBA" id="ARBA00040102"/>
    </source>
</evidence>
<dbReference type="GO" id="GO:0016251">
    <property type="term" value="F:RNA polymerase II general transcription initiation factor activity"/>
    <property type="evidence" value="ECO:0007669"/>
    <property type="project" value="InterPro"/>
</dbReference>
<feature type="compositionally biased region" description="Acidic residues" evidence="10">
    <location>
        <begin position="1876"/>
        <end position="1903"/>
    </location>
</feature>
<feature type="region of interest" description="Disordered" evidence="10">
    <location>
        <begin position="141"/>
        <end position="200"/>
    </location>
</feature>
<feature type="region of interest" description="Disordered" evidence="10">
    <location>
        <begin position="1174"/>
        <end position="1209"/>
    </location>
</feature>
<feature type="domain" description="Bromo" evidence="11">
    <location>
        <begin position="1603"/>
        <end position="1673"/>
    </location>
</feature>
<dbReference type="CDD" id="cd05511">
    <property type="entry name" value="Bromo_TFIID"/>
    <property type="match status" value="2"/>
</dbReference>
<dbReference type="HOGENOM" id="CLU_000572_3_0_1"/>
<feature type="coiled-coil region" evidence="9">
    <location>
        <begin position="1680"/>
        <end position="1714"/>
    </location>
</feature>
<dbReference type="InterPro" id="IPR018359">
    <property type="entry name" value="Bromodomain_CS"/>
</dbReference>
<evidence type="ECO:0000256" key="8">
    <source>
        <dbReference type="PROSITE-ProRule" id="PRU00035"/>
    </source>
</evidence>
<feature type="region of interest" description="Disordered" evidence="10">
    <location>
        <begin position="1718"/>
        <end position="1745"/>
    </location>
</feature>
<dbReference type="KEGG" id="tut:107366421"/>
<comment type="subcellular location">
    <subcellularLocation>
        <location evidence="1">Nucleus</location>
    </subcellularLocation>
</comment>
<feature type="region of interest" description="Disordered" evidence="10">
    <location>
        <begin position="584"/>
        <end position="603"/>
    </location>
</feature>
<evidence type="ECO:0000256" key="4">
    <source>
        <dbReference type="ARBA" id="ARBA00023117"/>
    </source>
</evidence>
<dbReference type="EnsemblMetazoa" id="tetur18g01640.1">
    <property type="protein sequence ID" value="tetur18g01640.1"/>
    <property type="gene ID" value="tetur18g01640"/>
</dbReference>
<dbReference type="Proteomes" id="UP000015104">
    <property type="component" value="Unassembled WGS sequence"/>
</dbReference>
<feature type="region of interest" description="Disordered" evidence="10">
    <location>
        <begin position="1012"/>
        <end position="1034"/>
    </location>
</feature>
<dbReference type="InterPro" id="IPR041670">
    <property type="entry name" value="Znf-CCHC_6"/>
</dbReference>
<dbReference type="eggNOG" id="KOG0008">
    <property type="taxonomic scope" value="Eukaryota"/>
</dbReference>
<feature type="compositionally biased region" description="Polar residues" evidence="10">
    <location>
        <begin position="295"/>
        <end position="304"/>
    </location>
</feature>
<dbReference type="Pfam" id="PF12157">
    <property type="entry name" value="DUF3591"/>
    <property type="match status" value="1"/>
</dbReference>
<evidence type="ECO:0000313" key="12">
    <source>
        <dbReference type="EnsemblMetazoa" id="tetur18g01640.1"/>
    </source>
</evidence>
<dbReference type="GO" id="GO:0017025">
    <property type="term" value="F:TBP-class protein binding"/>
    <property type="evidence" value="ECO:0007669"/>
    <property type="project" value="InterPro"/>
</dbReference>
<organism evidence="12 13">
    <name type="scientific">Tetranychus urticae</name>
    <name type="common">Two-spotted spider mite</name>
    <dbReference type="NCBI Taxonomy" id="32264"/>
    <lineage>
        <taxon>Eukaryota</taxon>
        <taxon>Metazoa</taxon>
        <taxon>Ecdysozoa</taxon>
        <taxon>Arthropoda</taxon>
        <taxon>Chelicerata</taxon>
        <taxon>Arachnida</taxon>
        <taxon>Acari</taxon>
        <taxon>Acariformes</taxon>
        <taxon>Trombidiformes</taxon>
        <taxon>Prostigmata</taxon>
        <taxon>Eleutherengona</taxon>
        <taxon>Raphignathae</taxon>
        <taxon>Tetranychoidea</taxon>
        <taxon>Tetranychidae</taxon>
        <taxon>Tetranychus</taxon>
    </lineage>
</organism>
<feature type="region of interest" description="Disordered" evidence="10">
    <location>
        <begin position="270"/>
        <end position="337"/>
    </location>
</feature>
<dbReference type="Pfam" id="PF09247">
    <property type="entry name" value="TBP-binding"/>
    <property type="match status" value="1"/>
</dbReference>
<dbReference type="Gene3D" id="1.10.1100.10">
    <property type="entry name" value="TAFII-230 TBP-binding domain"/>
    <property type="match status" value="1"/>
</dbReference>
<dbReference type="SUPFAM" id="SSF47370">
    <property type="entry name" value="Bromodomain"/>
    <property type="match status" value="2"/>
</dbReference>
<dbReference type="InterPro" id="IPR022591">
    <property type="entry name" value="TAF1_HAT_dom"/>
</dbReference>
<evidence type="ECO:0000256" key="2">
    <source>
        <dbReference type="ARBA" id="ARBA00009064"/>
    </source>
</evidence>
<gene>
    <name evidence="12" type="primary">107366421</name>
</gene>
<dbReference type="OrthoDB" id="5752at2759"/>
<dbReference type="GO" id="GO:0051123">
    <property type="term" value="P:RNA polymerase II preinitiation complex assembly"/>
    <property type="evidence" value="ECO:0007669"/>
    <property type="project" value="TreeGrafter"/>
</dbReference>
<dbReference type="Pfam" id="PF00439">
    <property type="entry name" value="Bromodomain"/>
    <property type="match status" value="2"/>
</dbReference>
<feature type="compositionally biased region" description="Basic and acidic residues" evidence="10">
    <location>
        <begin position="476"/>
        <end position="493"/>
    </location>
</feature>
<evidence type="ECO:0000256" key="1">
    <source>
        <dbReference type="ARBA" id="ARBA00004123"/>
    </source>
</evidence>
<evidence type="ECO:0000313" key="13">
    <source>
        <dbReference type="Proteomes" id="UP000015104"/>
    </source>
</evidence>
<sequence>MSDSKDDEDYPLSFANFLFGNIDEKGELVDDFLDEDTRKQLRQLEQLGIGGSLLNDLRREAKAKDGGNDGDSSNKDSQSDSNLDDKSDNKSENSDDVDFDAKSPSAIDYSDINEMVEDDEEAKFKEALTILPFKMPTAPVKAVAKPKILDDDDYDDSSSDEKDTDSQTKDKDSESEKHSVLSPNSQSKDASNSSKKKLDTPLAAMLPSNYEDCNVTDLFPEFRHNKVLRFSRLFGPGKLANLPQIWKNVKSKKNKKKLLQLMAMQNSEDMKDLDISDERDNSDSERRKKDFDLQIPTTIDPNQLDSDDEERLKKPMQLRDSSGRDGSGSSDESKPRIADWRYGPAQLWYDMLGVPDSGDTFDYGFKISEDGRRIRTSTGDSCEESLNGDSIDDPDDCFHMVTQMQWEDDIIWNGEEIKQKVLAKLNDKYHAAGWVPSGHSRTASAFTQQVRGTSIGTPVPKPTSLLSNAPVSSKGQRGDKQKNETQEQEKDETWYSIFPVENEELVYGLWEDDIIWDAEAMNKIPEPRILTLDPNDENIVLGIPDDVDPNAVRPKEAQPIPLKEKKEHHLRKSRILLGKAGVIAEQEPDSPPPPPTTEKDPFNISNDEFYNLKLTQDTALKPTVGGNLIQHSIPALELRQPFFPTFMGPFKLRTFHRPPMKRFSHGMIADTLPHGVVPLLKHMKKKAKQREQERLASGGGEMFFMRAPEDLSGKDGDLILCEYSEEHPPLMMQVGMATMIKNYYKRKPGKDGGTPNYKYGELAYAHTSPFLGNLALGQTLQALENNLFRAPIYEHKVPDSDFLVIRTRNSYFIREVETIFTSGQTLPLFEVPGPNSKKANNFIRDFLQVFIYRLFWKSTDNPRRIKMEDIKKAFPSHSESSIRKRLKLCADFKRTGNGLDSNWWVLKSEFRLPTEDEMRALVSPEQCCAYYSMLAAEQRLKDAGYGEKSLFAAEDENDEELQLKMDDEVKAAPWNTTRAFIAAMKGKCLLQLNGVADPTGCGEGFSYIRIPNKPQISKEDGPKDPTPKKTVTGTDADLRRLPLNQAKNLLRKFGVPEDEIKKLSRWEVIDVVRTLSTEKAKAGSEQMSKFARGNRFSIAEHQERYKEECQRIFELQNRVLSSYEILSTDDEESEEEDLEIEEMGKNIENIIENKKTSQELTLEKEEEERKELHKLIMGEDSNLGGEDMKSSKKKSKGKEDPNEDSQNLAASKGRLLKIYRTFKNAQGKEYVRIETVRKPAVIETYVKIRETKDAEYIKRFANTLDDQQKEDLRREKRRVQEQLRRLKRNAERDNVKLERKVVSSPFEHSFNQDSIDTADFSATSPVSNKGFEPSRKKFKKEKLNLKVKCGACGAQGHMKTNRACPLYKGGDGYPSLNVAMTDEQMEEEEHTGLDDDDLVKVDETRVVLSKSLIKHAEEVRRKAMVLKIPKEAVAMKRRRRTGTTEHCDYLQKPEYRSANRRRTDPLVTLSIILENICLEIRAMEGTELFWTPVNPRKVPDYFNIVKKPMDIQTIRKKVRDKLYKSREQFLNDVRLMYDNSVLYNGKISILTTAAQRMLELAEKRLEEKEDRITMLERSINPLLDNDQVAFSFILDNIVTEKLKTIPESWPFHKPVNKKFVKNYYEVIKSPIDLDTIINNIKDHKYHSREDFLSEVELIYKNSALFNGQDSQFTKKAEEIFEAAKIAIEEQSEQLIQLEQAIKETKEAAMDAADNESVMTGGLSNPANDETNSLPDGGELTRPDSSAALSMKDDNEMLDYFDEASRSSFTTRTKKLLHQQTVSDDGSNDECGDEPMQMMNINLEQAQPAAEDIIDENYDPSEFLLEKFSKPQAQPVEKPVTSSPVQDSSQPSPETSYSIDFSKDSGERSFNESREGQDEDMEKEAENDDNDNDNDNEDESDIWF</sequence>
<dbReference type="SUPFAM" id="SSF47055">
    <property type="entry name" value="TAF(II)230 TBP-binding fragment"/>
    <property type="match status" value="1"/>
</dbReference>
<dbReference type="STRING" id="32264.T1KQY9"/>
<feature type="compositionally biased region" description="Polar residues" evidence="10">
    <location>
        <begin position="464"/>
        <end position="475"/>
    </location>
</feature>
<proteinExistence type="inferred from homology"/>
<protein>
    <recommendedName>
        <fullName evidence="7">Transcription initiation factor TFIID subunit 1</fullName>
    </recommendedName>
</protein>
<dbReference type="SMART" id="SM00297">
    <property type="entry name" value="BROMO"/>
    <property type="match status" value="2"/>
</dbReference>
<keyword evidence="6" id="KW-0539">Nucleus</keyword>
<keyword evidence="9" id="KW-0175">Coiled coil</keyword>
<dbReference type="PRINTS" id="PR00503">
    <property type="entry name" value="BROMODOMAIN"/>
</dbReference>
<feature type="coiled-coil region" evidence="9">
    <location>
        <begin position="1551"/>
        <end position="1578"/>
    </location>
</feature>
<dbReference type="EMBL" id="CAEY01000382">
    <property type="status" value="NOT_ANNOTATED_CDS"/>
    <property type="molecule type" value="Genomic_DNA"/>
</dbReference>
<reference evidence="12" key="2">
    <citation type="submission" date="2015-06" db="UniProtKB">
        <authorList>
            <consortium name="EnsemblMetazoa"/>
        </authorList>
    </citation>
    <scope>IDENTIFICATION</scope>
</reference>
<feature type="compositionally biased region" description="Polar residues" evidence="10">
    <location>
        <begin position="181"/>
        <end position="193"/>
    </location>
</feature>
<dbReference type="PANTHER" id="PTHR13900">
    <property type="entry name" value="TRANSCRIPTION INITIATION FACTOR TFIID"/>
    <property type="match status" value="1"/>
</dbReference>
<accession>T1KQY9</accession>